<organism evidence="2 3">
    <name type="scientific">Neoarthrinium moseri</name>
    <dbReference type="NCBI Taxonomy" id="1658444"/>
    <lineage>
        <taxon>Eukaryota</taxon>
        <taxon>Fungi</taxon>
        <taxon>Dikarya</taxon>
        <taxon>Ascomycota</taxon>
        <taxon>Pezizomycotina</taxon>
        <taxon>Sordariomycetes</taxon>
        <taxon>Xylariomycetidae</taxon>
        <taxon>Amphisphaeriales</taxon>
        <taxon>Apiosporaceae</taxon>
        <taxon>Neoarthrinium</taxon>
    </lineage>
</organism>
<protein>
    <submittedName>
        <fullName evidence="2">Uncharacterized protein</fullName>
    </submittedName>
</protein>
<accession>A0A9P9WWM3</accession>
<gene>
    <name evidence="2" type="ORF">JX265_000873</name>
</gene>
<proteinExistence type="predicted"/>
<keyword evidence="3" id="KW-1185">Reference proteome</keyword>
<sequence length="187" mass="20646">MFQQHHHLASSSYSKLANWDPDMSVYADAPNQMSSLCKLSATAKPSSPGIDSKEQPWIKLSFGGSVQSVPISAAYLDNYKLNGKSVQWDEVNQYPLDDEMEQDMLRLNDEVSDLDEGCIPPSNVLHRLDVGSRSASEYGPNLQYRSPEAPPSEEAQVPPSGSNDVAARDDVLNYDIDWNAVLVTVKD</sequence>
<evidence type="ECO:0000256" key="1">
    <source>
        <dbReference type="SAM" id="MobiDB-lite"/>
    </source>
</evidence>
<dbReference type="EMBL" id="JAFIMR010000002">
    <property type="protein sequence ID" value="KAI1880633.1"/>
    <property type="molecule type" value="Genomic_DNA"/>
</dbReference>
<dbReference type="Proteomes" id="UP000829685">
    <property type="component" value="Unassembled WGS sequence"/>
</dbReference>
<reference evidence="2" key="1">
    <citation type="submission" date="2021-03" db="EMBL/GenBank/DDBJ databases">
        <title>Revisited historic fungal species revealed as producer of novel bioactive compounds through whole genome sequencing and comparative genomics.</title>
        <authorList>
            <person name="Vignolle G.A."/>
            <person name="Hochenegger N."/>
            <person name="Mach R.L."/>
            <person name="Mach-Aigner A.R."/>
            <person name="Javad Rahimi M."/>
            <person name="Salim K.A."/>
            <person name="Chan C.M."/>
            <person name="Lim L.B.L."/>
            <person name="Cai F."/>
            <person name="Druzhinina I.S."/>
            <person name="U'Ren J.M."/>
            <person name="Derntl C."/>
        </authorList>
    </citation>
    <scope>NUCLEOTIDE SEQUENCE</scope>
    <source>
        <strain evidence="2">TUCIM 5799</strain>
    </source>
</reference>
<evidence type="ECO:0000313" key="3">
    <source>
        <dbReference type="Proteomes" id="UP000829685"/>
    </source>
</evidence>
<evidence type="ECO:0000313" key="2">
    <source>
        <dbReference type="EMBL" id="KAI1880633.1"/>
    </source>
</evidence>
<comment type="caution">
    <text evidence="2">The sequence shown here is derived from an EMBL/GenBank/DDBJ whole genome shotgun (WGS) entry which is preliminary data.</text>
</comment>
<dbReference type="OrthoDB" id="5397183at2759"/>
<name>A0A9P9WWM3_9PEZI</name>
<feature type="region of interest" description="Disordered" evidence="1">
    <location>
        <begin position="136"/>
        <end position="166"/>
    </location>
</feature>
<dbReference type="AlphaFoldDB" id="A0A9P9WWM3"/>